<name>A0AAV0Q0Q0_9ROSI</name>
<reference evidence="3" key="1">
    <citation type="submission" date="2022-08" db="EMBL/GenBank/DDBJ databases">
        <authorList>
            <person name="Gutierrez-Valencia J."/>
        </authorList>
    </citation>
    <scope>NUCLEOTIDE SEQUENCE</scope>
</reference>
<dbReference type="AlphaFoldDB" id="A0AAV0Q0Q0"/>
<dbReference type="Proteomes" id="UP001154282">
    <property type="component" value="Unassembled WGS sequence"/>
</dbReference>
<feature type="signal peptide" evidence="2">
    <location>
        <begin position="1"/>
        <end position="19"/>
    </location>
</feature>
<feature type="chain" id="PRO_5043538676" description="Cytochrome P450" evidence="2">
    <location>
        <begin position="20"/>
        <end position="427"/>
    </location>
</feature>
<comment type="caution">
    <text evidence="3">The sequence shown here is derived from an EMBL/GenBank/DDBJ whole genome shotgun (WGS) entry which is preliminary data.</text>
</comment>
<dbReference type="InterPro" id="IPR036396">
    <property type="entry name" value="Cyt_P450_sf"/>
</dbReference>
<comment type="similarity">
    <text evidence="1">Belongs to the cytochrome P450 family.</text>
</comment>
<dbReference type="PANTHER" id="PTHR47950">
    <property type="entry name" value="CYTOCHROME P450, FAMILY 76, SUBFAMILY C, POLYPEPTIDE 5-RELATED"/>
    <property type="match status" value="1"/>
</dbReference>
<sequence length="427" mass="47988">MTSCLLCLLFTFTALRFLARKNNKTPAKLLPPGPARLPIIGNLHNMGDQPHRSLADLAKVHGPLMSLKLGQLTTIVASSPAMAKEILQKHDQVLSNRHTILAAQVHDHHMFGFVWLPVQSKEWRNFRRVCNSYIFATQKLDSNQELRREKIEELLQSVRRNACEGKKAVDVGREAFKVSLNALSRTILSLDLADVEGLETERYFIGMKRLNHGRTIKYLTMDISGMTSGTVSFTMIQRRSRDHFGKVLDLFGSVIDERLRKLKSGSYVSGNDVLDSLLAIGDENPEASMDPLRIKHLFSDLFMAGTDTTSTTLEWAMAELLRNPTTLAKAREELDCTIEKGNHLQESDIHRLPYLQSIIKETLRLHPSAPFLLPHKAGADVEINGFTIPKGAQILVNAWAIGRDSATWDDPKSFIPERFMGSEVDVR</sequence>
<dbReference type="PANTHER" id="PTHR47950:SF48">
    <property type="entry name" value="CYTOCHROME P450 FAMILY PROTEIN, EXPRESSED"/>
    <property type="match status" value="1"/>
</dbReference>
<evidence type="ECO:0000313" key="3">
    <source>
        <dbReference type="EMBL" id="CAI0476645.1"/>
    </source>
</evidence>
<evidence type="ECO:0000313" key="4">
    <source>
        <dbReference type="Proteomes" id="UP001154282"/>
    </source>
</evidence>
<dbReference type="InterPro" id="IPR002401">
    <property type="entry name" value="Cyt_P450_E_grp-I"/>
</dbReference>
<keyword evidence="4" id="KW-1185">Reference proteome</keyword>
<dbReference type="GO" id="GO:0016705">
    <property type="term" value="F:oxidoreductase activity, acting on paired donors, with incorporation or reduction of molecular oxygen"/>
    <property type="evidence" value="ECO:0007669"/>
    <property type="project" value="InterPro"/>
</dbReference>
<evidence type="ECO:0000256" key="2">
    <source>
        <dbReference type="SAM" id="SignalP"/>
    </source>
</evidence>
<dbReference type="SUPFAM" id="SSF48264">
    <property type="entry name" value="Cytochrome P450"/>
    <property type="match status" value="1"/>
</dbReference>
<dbReference type="GO" id="GO:0020037">
    <property type="term" value="F:heme binding"/>
    <property type="evidence" value="ECO:0007669"/>
    <property type="project" value="InterPro"/>
</dbReference>
<protein>
    <recommendedName>
        <fullName evidence="5">Cytochrome P450</fullName>
    </recommendedName>
</protein>
<accession>A0AAV0Q0Q0</accession>
<dbReference type="PRINTS" id="PR00385">
    <property type="entry name" value="P450"/>
</dbReference>
<organism evidence="3 4">
    <name type="scientific">Linum tenue</name>
    <dbReference type="NCBI Taxonomy" id="586396"/>
    <lineage>
        <taxon>Eukaryota</taxon>
        <taxon>Viridiplantae</taxon>
        <taxon>Streptophyta</taxon>
        <taxon>Embryophyta</taxon>
        <taxon>Tracheophyta</taxon>
        <taxon>Spermatophyta</taxon>
        <taxon>Magnoliopsida</taxon>
        <taxon>eudicotyledons</taxon>
        <taxon>Gunneridae</taxon>
        <taxon>Pentapetalae</taxon>
        <taxon>rosids</taxon>
        <taxon>fabids</taxon>
        <taxon>Malpighiales</taxon>
        <taxon>Linaceae</taxon>
        <taxon>Linum</taxon>
    </lineage>
</organism>
<dbReference type="Gene3D" id="1.10.630.10">
    <property type="entry name" value="Cytochrome P450"/>
    <property type="match status" value="1"/>
</dbReference>
<keyword evidence="2" id="KW-0732">Signal</keyword>
<evidence type="ECO:0008006" key="5">
    <source>
        <dbReference type="Google" id="ProtNLM"/>
    </source>
</evidence>
<dbReference type="InterPro" id="IPR001128">
    <property type="entry name" value="Cyt_P450"/>
</dbReference>
<evidence type="ECO:0000256" key="1">
    <source>
        <dbReference type="ARBA" id="ARBA00010617"/>
    </source>
</evidence>
<dbReference type="GO" id="GO:0004497">
    <property type="term" value="F:monooxygenase activity"/>
    <property type="evidence" value="ECO:0007669"/>
    <property type="project" value="InterPro"/>
</dbReference>
<dbReference type="EMBL" id="CAMGYJ010000009">
    <property type="protein sequence ID" value="CAI0476645.1"/>
    <property type="molecule type" value="Genomic_DNA"/>
</dbReference>
<gene>
    <name evidence="3" type="ORF">LITE_LOCUS40872</name>
</gene>
<dbReference type="GO" id="GO:0005506">
    <property type="term" value="F:iron ion binding"/>
    <property type="evidence" value="ECO:0007669"/>
    <property type="project" value="InterPro"/>
</dbReference>
<proteinExistence type="inferred from homology"/>
<dbReference type="PRINTS" id="PR00463">
    <property type="entry name" value="EP450I"/>
</dbReference>
<dbReference type="Pfam" id="PF00067">
    <property type="entry name" value="p450"/>
    <property type="match status" value="1"/>
</dbReference>